<dbReference type="EMBL" id="JAZGSY010000272">
    <property type="protein sequence ID" value="KAL1837690.1"/>
    <property type="molecule type" value="Genomic_DNA"/>
</dbReference>
<keyword evidence="2" id="KW-1185">Reference proteome</keyword>
<evidence type="ECO:0000313" key="1">
    <source>
        <dbReference type="EMBL" id="KAL1837690.1"/>
    </source>
</evidence>
<name>A0ABR3V7C8_HUMIN</name>
<accession>A0ABR3V7C8</accession>
<protein>
    <submittedName>
        <fullName evidence="1">Uncharacterized protein</fullName>
    </submittedName>
</protein>
<reference evidence="1 2" key="1">
    <citation type="journal article" date="2024" name="Commun. Biol.">
        <title>Comparative genomic analysis of thermophilic fungi reveals convergent evolutionary adaptations and gene losses.</title>
        <authorList>
            <person name="Steindorff A.S."/>
            <person name="Aguilar-Pontes M.V."/>
            <person name="Robinson A.J."/>
            <person name="Andreopoulos B."/>
            <person name="LaButti K."/>
            <person name="Kuo A."/>
            <person name="Mondo S."/>
            <person name="Riley R."/>
            <person name="Otillar R."/>
            <person name="Haridas S."/>
            <person name="Lipzen A."/>
            <person name="Grimwood J."/>
            <person name="Schmutz J."/>
            <person name="Clum A."/>
            <person name="Reid I.D."/>
            <person name="Moisan M.C."/>
            <person name="Butler G."/>
            <person name="Nguyen T.T.M."/>
            <person name="Dewar K."/>
            <person name="Conant G."/>
            <person name="Drula E."/>
            <person name="Henrissat B."/>
            <person name="Hansel C."/>
            <person name="Singer S."/>
            <person name="Hutchinson M.I."/>
            <person name="de Vries R.P."/>
            <person name="Natvig D.O."/>
            <person name="Powell A.J."/>
            <person name="Tsang A."/>
            <person name="Grigoriev I.V."/>
        </authorList>
    </citation>
    <scope>NUCLEOTIDE SEQUENCE [LARGE SCALE GENOMIC DNA]</scope>
    <source>
        <strain evidence="1 2">CBS 620.91</strain>
    </source>
</reference>
<comment type="caution">
    <text evidence="1">The sequence shown here is derived from an EMBL/GenBank/DDBJ whole genome shotgun (WGS) entry which is preliminary data.</text>
</comment>
<proteinExistence type="predicted"/>
<sequence length="148" mass="16516">MANKSSELSFLCNPRFGYGLVVGVTQASINATLADYLRAGHEQPLVQTCYVLVPKGSGGDTQLEDPLSDLNFQKLCEARFIMGFQARMGLPKNTSDAPEIVIRVWSLSTWVRASQLDERPWTFSTNVDLCLSQLPHTHFDKLPDKVKE</sequence>
<gene>
    <name evidence="1" type="ORF">VTJ49DRAFT_3516</name>
</gene>
<dbReference type="Proteomes" id="UP001583172">
    <property type="component" value="Unassembled WGS sequence"/>
</dbReference>
<evidence type="ECO:0000313" key="2">
    <source>
        <dbReference type="Proteomes" id="UP001583172"/>
    </source>
</evidence>
<organism evidence="1 2">
    <name type="scientific">Humicola insolens</name>
    <name type="common">Soft-rot fungus</name>
    <dbReference type="NCBI Taxonomy" id="85995"/>
    <lineage>
        <taxon>Eukaryota</taxon>
        <taxon>Fungi</taxon>
        <taxon>Dikarya</taxon>
        <taxon>Ascomycota</taxon>
        <taxon>Pezizomycotina</taxon>
        <taxon>Sordariomycetes</taxon>
        <taxon>Sordariomycetidae</taxon>
        <taxon>Sordariales</taxon>
        <taxon>Chaetomiaceae</taxon>
        <taxon>Mycothermus</taxon>
    </lineage>
</organism>